<name>A0A2T8HXF8_9RHOB</name>
<gene>
    <name evidence="5" type="ORF">DDE20_00630</name>
</gene>
<evidence type="ECO:0000256" key="2">
    <source>
        <dbReference type="ARBA" id="ARBA00022729"/>
    </source>
</evidence>
<comment type="caution">
    <text evidence="5">The sequence shown here is derived from an EMBL/GenBank/DDBJ whole genome shotgun (WGS) entry which is preliminary data.</text>
</comment>
<sequence>MTFPKLMAVSALALGLALPAAAQTVRFSTAGPAPDFLHRGMEVFAGQVHEADAGLTVETYPGSSLFRQGTEVPAIQRGNLEMSTMTGFEVAAQIPEWGLLSRAFLFRDYAHMIEVMQGPIGEQLVADVAAQMDIEILSVAYLGTRQVNLAEARDVTSPDDLEGVKLRMPASPEWLLLGDSLGVEPTPMAMPEVYVALQTGGVDGQENPLTIMSAARFHEVSAQVVLTSHMVQPVFYAISKPFFDDLTEEQQQVLREAALAGAAWNNERRVADEVSVADRLVSEHGLRVDEIDLTPFRTRADEVYAASELAQDWNQELMMQIMGQ</sequence>
<dbReference type="NCBIfam" id="NF037995">
    <property type="entry name" value="TRAP_S1"/>
    <property type="match status" value="1"/>
</dbReference>
<evidence type="ECO:0000256" key="1">
    <source>
        <dbReference type="ARBA" id="ARBA00004418"/>
    </source>
</evidence>
<evidence type="ECO:0000313" key="5">
    <source>
        <dbReference type="EMBL" id="PVH30111.1"/>
    </source>
</evidence>
<dbReference type="PANTHER" id="PTHR33376">
    <property type="match status" value="1"/>
</dbReference>
<dbReference type="Gene3D" id="3.40.190.170">
    <property type="entry name" value="Bacterial extracellular solute-binding protein, family 7"/>
    <property type="match status" value="1"/>
</dbReference>
<dbReference type="AlphaFoldDB" id="A0A2T8HXF8"/>
<keyword evidence="6" id="KW-1185">Reference proteome</keyword>
<dbReference type="GO" id="GO:0055085">
    <property type="term" value="P:transmembrane transport"/>
    <property type="evidence" value="ECO:0007669"/>
    <property type="project" value="InterPro"/>
</dbReference>
<dbReference type="OrthoDB" id="8673861at2"/>
<accession>A0A2T8HXF8</accession>
<dbReference type="Pfam" id="PF03480">
    <property type="entry name" value="DctP"/>
    <property type="match status" value="1"/>
</dbReference>
<feature type="chain" id="PRO_5015539288" evidence="4">
    <location>
        <begin position="23"/>
        <end position="324"/>
    </location>
</feature>
<evidence type="ECO:0000256" key="4">
    <source>
        <dbReference type="SAM" id="SignalP"/>
    </source>
</evidence>
<dbReference type="InterPro" id="IPR038404">
    <property type="entry name" value="TRAP_DctP_sf"/>
</dbReference>
<organism evidence="5 6">
    <name type="scientific">Pararhodobacter oceanensis</name>
    <dbReference type="NCBI Taxonomy" id="2172121"/>
    <lineage>
        <taxon>Bacteria</taxon>
        <taxon>Pseudomonadati</taxon>
        <taxon>Pseudomonadota</taxon>
        <taxon>Alphaproteobacteria</taxon>
        <taxon>Rhodobacterales</taxon>
        <taxon>Paracoccaceae</taxon>
        <taxon>Pararhodobacter</taxon>
    </lineage>
</organism>
<comment type="subcellular location">
    <subcellularLocation>
        <location evidence="1">Periplasm</location>
    </subcellularLocation>
</comment>
<dbReference type="GO" id="GO:0042597">
    <property type="term" value="C:periplasmic space"/>
    <property type="evidence" value="ECO:0007669"/>
    <property type="project" value="UniProtKB-SubCell"/>
</dbReference>
<proteinExistence type="predicted"/>
<protein>
    <submittedName>
        <fullName evidence="5">C4-dicarboxylate ABC transporter</fullName>
    </submittedName>
</protein>
<keyword evidence="2 4" id="KW-0732">Signal</keyword>
<keyword evidence="3" id="KW-0574">Periplasm</keyword>
<evidence type="ECO:0000256" key="3">
    <source>
        <dbReference type="ARBA" id="ARBA00022764"/>
    </source>
</evidence>
<dbReference type="PANTHER" id="PTHR33376:SF4">
    <property type="entry name" value="SIALIC ACID-BINDING PERIPLASMIC PROTEIN SIAP"/>
    <property type="match status" value="1"/>
</dbReference>
<evidence type="ECO:0000313" key="6">
    <source>
        <dbReference type="Proteomes" id="UP000245911"/>
    </source>
</evidence>
<dbReference type="EMBL" id="QDKM01000001">
    <property type="protein sequence ID" value="PVH30111.1"/>
    <property type="molecule type" value="Genomic_DNA"/>
</dbReference>
<reference evidence="5 6" key="1">
    <citation type="submission" date="2018-04" db="EMBL/GenBank/DDBJ databases">
        <title>Pararhodobacter oceanense sp. nov., isolated from marine intertidal sediment.</title>
        <authorList>
            <person name="Wang X.-L."/>
            <person name="Du Z.-J."/>
        </authorList>
    </citation>
    <scope>NUCLEOTIDE SEQUENCE [LARGE SCALE GENOMIC DNA]</scope>
    <source>
        <strain evidence="5 6">AM505</strain>
    </source>
</reference>
<dbReference type="InterPro" id="IPR018389">
    <property type="entry name" value="DctP_fam"/>
</dbReference>
<dbReference type="Proteomes" id="UP000245911">
    <property type="component" value="Unassembled WGS sequence"/>
</dbReference>
<feature type="signal peptide" evidence="4">
    <location>
        <begin position="1"/>
        <end position="22"/>
    </location>
</feature>
<dbReference type="RefSeq" id="WP_116556516.1">
    <property type="nucleotide sequence ID" value="NZ_QDKM01000001.1"/>
</dbReference>